<dbReference type="AlphaFoldDB" id="A0A1T3MH89"/>
<dbReference type="NCBIfam" id="NF033547">
    <property type="entry name" value="transpos_IS1595"/>
    <property type="match status" value="1"/>
</dbReference>
<dbReference type="PANTHER" id="PTHR47163:SF2">
    <property type="entry name" value="SI:DKEY-17M8.2"/>
    <property type="match status" value="1"/>
</dbReference>
<dbReference type="EMBL" id="MAHX01000016">
    <property type="protein sequence ID" value="OPC63894.1"/>
    <property type="molecule type" value="Genomic_DNA"/>
</dbReference>
<organism evidence="2 3">
    <name type="scientific">Elizabethkingia occulta</name>
    <dbReference type="NCBI Taxonomy" id="1867263"/>
    <lineage>
        <taxon>Bacteria</taxon>
        <taxon>Pseudomonadati</taxon>
        <taxon>Bacteroidota</taxon>
        <taxon>Flavobacteriia</taxon>
        <taxon>Flavobacteriales</taxon>
        <taxon>Weeksellaceae</taxon>
        <taxon>Elizabethkingia</taxon>
    </lineage>
</organism>
<protein>
    <recommendedName>
        <fullName evidence="1">ISXO2-like transposase domain-containing protein</fullName>
    </recommendedName>
</protein>
<proteinExistence type="predicted"/>
<dbReference type="InterPro" id="IPR053164">
    <property type="entry name" value="IS1016-like_transposase"/>
</dbReference>
<name>A0A1T3MH89_9FLAO</name>
<evidence type="ECO:0000259" key="1">
    <source>
        <dbReference type="SMART" id="SM01126"/>
    </source>
</evidence>
<dbReference type="Proteomes" id="UP000190813">
    <property type="component" value="Unassembled WGS sequence"/>
</dbReference>
<evidence type="ECO:0000313" key="2">
    <source>
        <dbReference type="EMBL" id="OPC63894.1"/>
    </source>
</evidence>
<dbReference type="Pfam" id="PF12762">
    <property type="entry name" value="DDE_Tnp_IS1595"/>
    <property type="match status" value="1"/>
</dbReference>
<accession>A0A1T3MH89</accession>
<keyword evidence="3" id="KW-1185">Reference proteome</keyword>
<gene>
    <name evidence="2" type="ORF">BAZ10_07415</name>
</gene>
<dbReference type="PANTHER" id="PTHR47163">
    <property type="entry name" value="DDE_TNP_IS1595 DOMAIN-CONTAINING PROTEIN"/>
    <property type="match status" value="1"/>
</dbReference>
<feature type="domain" description="ISXO2-like transposase" evidence="1">
    <location>
        <begin position="131"/>
        <end position="279"/>
    </location>
</feature>
<sequence length="297" mass="34793">MNIFDGIKLNSVIDLFDTFKDEQSCIDFLEKAFWKGTPISPFDKDSVVYKCNKRYKCKNTGRYFTIKSCIDIFKNSNVPLRKWFIAMWLYVTHKGGLSSKLLERELGLTQKTTWNMLRKIRKACKFENEHLLSGEVEIDETYVGGKNKNRHANKKVKHSQGRSFKDKTPVLGLIQRGGNVVAQVVKSVSREDLEPIVLSKVNLLDTVYTDEWKAYGGLKDYYIHHIVNHGKREYVRDNAHTNTIENFWSHLKRGIIGVYRVVSRKHLQYYVNEFVFRHNTRHMKEGQLFVHLLSNLK</sequence>
<dbReference type="RefSeq" id="WP_078772464.1">
    <property type="nucleotide sequence ID" value="NZ_CBCSBR010000079.1"/>
</dbReference>
<evidence type="ECO:0000313" key="3">
    <source>
        <dbReference type="Proteomes" id="UP000190813"/>
    </source>
</evidence>
<dbReference type="InterPro" id="IPR024445">
    <property type="entry name" value="Tnp_ISXO2-like"/>
</dbReference>
<comment type="caution">
    <text evidence="2">The sequence shown here is derived from an EMBL/GenBank/DDBJ whole genome shotgun (WGS) entry which is preliminary data.</text>
</comment>
<reference evidence="2 3" key="1">
    <citation type="submission" date="2016-06" db="EMBL/GenBank/DDBJ databases">
        <title>Revisiting the taxonomy of the Elizabethkingia Genus based on Whole-Genome Sequencing, Optical Mapping, and MALDI-TOF.</title>
        <authorList>
            <person name="Nicholson A.C."/>
        </authorList>
    </citation>
    <scope>NUCLEOTIDE SEQUENCE [LARGE SCALE GENOMIC DNA]</scope>
    <source>
        <strain evidence="2 3">G4070</strain>
    </source>
</reference>
<dbReference type="SMART" id="SM01126">
    <property type="entry name" value="DDE_Tnp_IS1595"/>
    <property type="match status" value="1"/>
</dbReference>